<gene>
    <name evidence="1" type="ORF">GCM10007416_18000</name>
</gene>
<reference evidence="2" key="1">
    <citation type="journal article" date="2019" name="Int. J. Syst. Evol. Microbiol.">
        <title>The Global Catalogue of Microorganisms (GCM) 10K type strain sequencing project: providing services to taxonomists for standard genome sequencing and annotation.</title>
        <authorList>
            <consortium name="The Broad Institute Genomics Platform"/>
            <consortium name="The Broad Institute Genome Sequencing Center for Infectious Disease"/>
            <person name="Wu L."/>
            <person name="Ma J."/>
        </authorList>
    </citation>
    <scope>NUCLEOTIDE SEQUENCE [LARGE SCALE GENOMIC DNA]</scope>
    <source>
        <strain evidence="2">CGMCC 1.12404</strain>
    </source>
</reference>
<protein>
    <submittedName>
        <fullName evidence="1">Uncharacterized protein</fullName>
    </submittedName>
</protein>
<sequence>MEYLEYRLYDQESNFPVLYQYENMDSGEVSSRLLCDYFIKDGQVFEKVSTAVGPKEVILFVTEAEDEEVINEERVTCPDWEGIRLEIRHYKEGAVYYPVVKYLHFSSHGEVSLYLASDSFCVDGSEWRKTSTEIDENRKVFVIYGEPMK</sequence>
<evidence type="ECO:0000313" key="1">
    <source>
        <dbReference type="EMBL" id="GGA45284.1"/>
    </source>
</evidence>
<evidence type="ECO:0000313" key="2">
    <source>
        <dbReference type="Proteomes" id="UP000617979"/>
    </source>
</evidence>
<dbReference type="RefSeq" id="WP_188432114.1">
    <property type="nucleotide sequence ID" value="NZ_BMEX01000005.1"/>
</dbReference>
<comment type="caution">
    <text evidence="1">The sequence shown here is derived from an EMBL/GenBank/DDBJ whole genome shotgun (WGS) entry which is preliminary data.</text>
</comment>
<dbReference type="Proteomes" id="UP000617979">
    <property type="component" value="Unassembled WGS sequence"/>
</dbReference>
<organism evidence="1 2">
    <name type="scientific">Kroppenstedtia guangzhouensis</name>
    <dbReference type="NCBI Taxonomy" id="1274356"/>
    <lineage>
        <taxon>Bacteria</taxon>
        <taxon>Bacillati</taxon>
        <taxon>Bacillota</taxon>
        <taxon>Bacilli</taxon>
        <taxon>Bacillales</taxon>
        <taxon>Thermoactinomycetaceae</taxon>
        <taxon>Kroppenstedtia</taxon>
    </lineage>
</organism>
<name>A0ABQ1GK91_9BACL</name>
<accession>A0ABQ1GK91</accession>
<keyword evidence="2" id="KW-1185">Reference proteome</keyword>
<dbReference type="EMBL" id="BMEX01000005">
    <property type="protein sequence ID" value="GGA45284.1"/>
    <property type="molecule type" value="Genomic_DNA"/>
</dbReference>
<proteinExistence type="predicted"/>